<dbReference type="Gene3D" id="1.25.40.20">
    <property type="entry name" value="Ankyrin repeat-containing domain"/>
    <property type="match status" value="1"/>
</dbReference>
<dbReference type="InterPro" id="IPR036770">
    <property type="entry name" value="Ankyrin_rpt-contain_sf"/>
</dbReference>
<evidence type="ECO:0000256" key="1">
    <source>
        <dbReference type="PROSITE-ProRule" id="PRU00023"/>
    </source>
</evidence>
<dbReference type="InterPro" id="IPR011009">
    <property type="entry name" value="Kinase-like_dom_sf"/>
</dbReference>
<dbReference type="InterPro" id="IPR000719">
    <property type="entry name" value="Prot_kinase_dom"/>
</dbReference>
<dbReference type="PROSITE" id="PS50088">
    <property type="entry name" value="ANK_REPEAT"/>
    <property type="match status" value="1"/>
</dbReference>
<keyword evidence="1" id="KW-0040">ANK repeat</keyword>
<dbReference type="SUPFAM" id="SSF56112">
    <property type="entry name" value="Protein kinase-like (PK-like)"/>
    <property type="match status" value="1"/>
</dbReference>
<name>A0ABR4GZK9_9EURO</name>
<keyword evidence="4" id="KW-1185">Reference proteome</keyword>
<sequence>MAEILGLVSGSITVAETGSAVLKLKRLWNELSLVHPLLTETETELQGDERLLTSSRAARLSWTYCKKILWDLDGLAHDLRQQIESKRRMTRGKARVKIILGKETIRDVQKRMQDALQLLGIAQQTYIMQSCHTLTIDLPQLTLNSLPFSDPNTALAYQEGLGHMCSKGKSRLDVFHPAGQIAKLFEERQASPYDRYPKGGTLLHLALPSGNQQTVAYLVNKRLSLHERNDLGFTALDIHVLDEFTDIVATLFDPREEYKVKDVLRASLFRVPGLIDVVIEEFRQAPLEHRYISTTKWLYTYPKLFYDILQTDGMVDAELLRQQLFGRRHSSLHKFVLAYFGNAFCLPENNRMVWGLKEAKFQQWRTLARWLLEGVKPEVLRDTDLLRLPGYYASISLRPADSAQGNILFTDFGLSLDFTDANGSTTSGMANGRTERYCAPEVARFQPRNTSSDVWSLGLVFLEPTVILKGKPLSWMDDYLISHGSHEPFVSRNPTGLLGLLAELEQGTEKPSDNGPLDWIRGMLQEDQKLRPTAARLVMEITGPTSDATFCGICCIVSNEATDTLHSL</sequence>
<dbReference type="Pfam" id="PF00069">
    <property type="entry name" value="Pkinase"/>
    <property type="match status" value="1"/>
</dbReference>
<reference evidence="3 4" key="1">
    <citation type="submission" date="2024-07" db="EMBL/GenBank/DDBJ databases">
        <title>Section-level genome sequencing and comparative genomics of Aspergillus sections Usti and Cavernicolus.</title>
        <authorList>
            <consortium name="Lawrence Berkeley National Laboratory"/>
            <person name="Nybo J.L."/>
            <person name="Vesth T.C."/>
            <person name="Theobald S."/>
            <person name="Frisvad J.C."/>
            <person name="Larsen T.O."/>
            <person name="Kjaerboelling I."/>
            <person name="Rothschild-Mancinelli K."/>
            <person name="Lyhne E.K."/>
            <person name="Kogle M.E."/>
            <person name="Barry K."/>
            <person name="Clum A."/>
            <person name="Na H."/>
            <person name="Ledsgaard L."/>
            <person name="Lin J."/>
            <person name="Lipzen A."/>
            <person name="Kuo A."/>
            <person name="Riley R."/>
            <person name="Mondo S."/>
            <person name="Labutti K."/>
            <person name="Haridas S."/>
            <person name="Pangalinan J."/>
            <person name="Salamov A.A."/>
            <person name="Simmons B.A."/>
            <person name="Magnuson J.K."/>
            <person name="Chen J."/>
            <person name="Drula E."/>
            <person name="Henrissat B."/>
            <person name="Wiebenga A."/>
            <person name="Lubbers R.J."/>
            <person name="Gomes A.C."/>
            <person name="Makela M.R."/>
            <person name="Stajich J."/>
            <person name="Grigoriev I.V."/>
            <person name="Mortensen U.H."/>
            <person name="De Vries R.P."/>
            <person name="Baker S.E."/>
            <person name="Andersen M.R."/>
        </authorList>
    </citation>
    <scope>NUCLEOTIDE SEQUENCE [LARGE SCALE GENOMIC DNA]</scope>
    <source>
        <strain evidence="3 4">CBS 588.65</strain>
    </source>
</reference>
<dbReference type="Gene3D" id="1.10.510.10">
    <property type="entry name" value="Transferase(Phosphotransferase) domain 1"/>
    <property type="match status" value="1"/>
</dbReference>
<dbReference type="InterPro" id="IPR002110">
    <property type="entry name" value="Ankyrin_rpt"/>
</dbReference>
<evidence type="ECO:0000313" key="3">
    <source>
        <dbReference type="EMBL" id="KAL2808586.1"/>
    </source>
</evidence>
<dbReference type="PROSITE" id="PS50011">
    <property type="entry name" value="PROTEIN_KINASE_DOM"/>
    <property type="match status" value="1"/>
</dbReference>
<gene>
    <name evidence="3" type="ORF">BJX63DRAFT_435951</name>
</gene>
<proteinExistence type="predicted"/>
<comment type="caution">
    <text evidence="3">The sequence shown here is derived from an EMBL/GenBank/DDBJ whole genome shotgun (WGS) entry which is preliminary data.</text>
</comment>
<dbReference type="SUPFAM" id="SSF48403">
    <property type="entry name" value="Ankyrin repeat"/>
    <property type="match status" value="1"/>
</dbReference>
<feature type="repeat" description="ANK" evidence="1">
    <location>
        <begin position="198"/>
        <end position="230"/>
    </location>
</feature>
<organism evidence="3 4">
    <name type="scientific">Aspergillus granulosus</name>
    <dbReference type="NCBI Taxonomy" id="176169"/>
    <lineage>
        <taxon>Eukaryota</taxon>
        <taxon>Fungi</taxon>
        <taxon>Dikarya</taxon>
        <taxon>Ascomycota</taxon>
        <taxon>Pezizomycotina</taxon>
        <taxon>Eurotiomycetes</taxon>
        <taxon>Eurotiomycetidae</taxon>
        <taxon>Eurotiales</taxon>
        <taxon>Aspergillaceae</taxon>
        <taxon>Aspergillus</taxon>
        <taxon>Aspergillus subgen. Nidulantes</taxon>
    </lineage>
</organism>
<dbReference type="Proteomes" id="UP001610334">
    <property type="component" value="Unassembled WGS sequence"/>
</dbReference>
<evidence type="ECO:0000259" key="2">
    <source>
        <dbReference type="PROSITE" id="PS50011"/>
    </source>
</evidence>
<dbReference type="EMBL" id="JBFXLT010000108">
    <property type="protein sequence ID" value="KAL2808586.1"/>
    <property type="molecule type" value="Genomic_DNA"/>
</dbReference>
<accession>A0ABR4GZK9</accession>
<feature type="domain" description="Protein kinase" evidence="2">
    <location>
        <begin position="233"/>
        <end position="550"/>
    </location>
</feature>
<protein>
    <recommendedName>
        <fullName evidence="2">Protein kinase domain-containing protein</fullName>
    </recommendedName>
</protein>
<evidence type="ECO:0000313" key="4">
    <source>
        <dbReference type="Proteomes" id="UP001610334"/>
    </source>
</evidence>